<reference evidence="3 4" key="1">
    <citation type="submission" date="2014-12" db="EMBL/GenBank/DDBJ databases">
        <title>Draft genome sequence of Paenibacillus kamchatkensis strain B-2647.</title>
        <authorList>
            <person name="Karlyshev A.V."/>
            <person name="Kudryashova E.B."/>
        </authorList>
    </citation>
    <scope>NUCLEOTIDE SEQUENCE [LARGE SCALE GENOMIC DNA]</scope>
    <source>
        <strain evidence="3 4">VKM B-2647</strain>
    </source>
</reference>
<feature type="region of interest" description="Disordered" evidence="1">
    <location>
        <begin position="25"/>
        <end position="69"/>
    </location>
</feature>
<evidence type="ECO:0000313" key="3">
    <source>
        <dbReference type="EMBL" id="KIL39492.1"/>
    </source>
</evidence>
<dbReference type="RefSeq" id="WP_041049214.1">
    <property type="nucleotide sequence ID" value="NZ_JXAK01000036.1"/>
</dbReference>
<feature type="signal peptide" evidence="2">
    <location>
        <begin position="1"/>
        <end position="18"/>
    </location>
</feature>
<proteinExistence type="predicted"/>
<dbReference type="EMBL" id="JXAK01000036">
    <property type="protein sequence ID" value="KIL39492.1"/>
    <property type="molecule type" value="Genomic_DNA"/>
</dbReference>
<feature type="chain" id="PRO_5046506737" evidence="2">
    <location>
        <begin position="19"/>
        <end position="229"/>
    </location>
</feature>
<accession>A0ABR5AGK5</accession>
<evidence type="ECO:0000256" key="1">
    <source>
        <dbReference type="SAM" id="MobiDB-lite"/>
    </source>
</evidence>
<keyword evidence="2" id="KW-0732">Signal</keyword>
<dbReference type="PROSITE" id="PS51257">
    <property type="entry name" value="PROKAR_LIPOPROTEIN"/>
    <property type="match status" value="1"/>
</dbReference>
<sequence>MKLRGKYALLLTALAVLAGLSGCGTKDGSKQPAGTAAQQSGAGGSGEQAAADRGSTADRPSAASGEDLQSRKAKELVLLFVALLQMDKKPELALTEAEAAAIVPIVKAGKEKGELSAEERQKIVASLTAEQARFISDFRERAQAERKKLHKLTPEERAAMIEQFKKQRQQEESGMAPRDDGPDATAKSPADAPRGGVDGRSGERNLEQQLLDLLEAKAAHGRQQAQPKQ</sequence>
<evidence type="ECO:0000313" key="4">
    <source>
        <dbReference type="Proteomes" id="UP000031967"/>
    </source>
</evidence>
<gene>
    <name evidence="3" type="ORF">SD70_19615</name>
</gene>
<dbReference type="Proteomes" id="UP000031967">
    <property type="component" value="Unassembled WGS sequence"/>
</dbReference>
<keyword evidence="4" id="KW-1185">Reference proteome</keyword>
<organism evidence="3 4">
    <name type="scientific">Gordoniibacillus kamchatkensis</name>
    <dbReference type="NCBI Taxonomy" id="1590651"/>
    <lineage>
        <taxon>Bacteria</taxon>
        <taxon>Bacillati</taxon>
        <taxon>Bacillota</taxon>
        <taxon>Bacilli</taxon>
        <taxon>Bacillales</taxon>
        <taxon>Paenibacillaceae</taxon>
        <taxon>Gordoniibacillus</taxon>
    </lineage>
</organism>
<name>A0ABR5AGK5_9BACL</name>
<evidence type="ECO:0000256" key="2">
    <source>
        <dbReference type="SAM" id="SignalP"/>
    </source>
</evidence>
<feature type="compositionally biased region" description="Basic and acidic residues" evidence="1">
    <location>
        <begin position="146"/>
        <end position="181"/>
    </location>
</feature>
<feature type="region of interest" description="Disordered" evidence="1">
    <location>
        <begin position="146"/>
        <end position="229"/>
    </location>
</feature>
<comment type="caution">
    <text evidence="3">The sequence shown here is derived from an EMBL/GenBank/DDBJ whole genome shotgun (WGS) entry which is preliminary data.</text>
</comment>
<protein>
    <submittedName>
        <fullName evidence="3">Uncharacterized protein</fullName>
    </submittedName>
</protein>